<evidence type="ECO:0000313" key="2">
    <source>
        <dbReference type="EMBL" id="KAK9089820.1"/>
    </source>
</evidence>
<evidence type="ECO:0000313" key="3">
    <source>
        <dbReference type="Proteomes" id="UP001419268"/>
    </source>
</evidence>
<sequence>MSVTGNDRESRLSSRIDRSDDASQRSCSTSFTAPPPLPRRCRCRVDAAAGRHRRRSSAAAGAAPPPLLIPPELFVLAASPPPASRCWSATAPAAAGAAAVSQSHRCPARSPPLPHRLLAVIRTSRPPPHAASRGAAGVGPPSSLEPRCSRLRVDHHCDWFAVAAARRAAGTLVRELLSTPVSSPLHRQLSSDLLSLSLSCSLSFALSLFSLFPSLSLFSLSYPNQSLFVSS</sequence>
<protein>
    <submittedName>
        <fullName evidence="2">Uncharacterized protein</fullName>
    </submittedName>
</protein>
<dbReference type="EMBL" id="JBBNAG010000012">
    <property type="protein sequence ID" value="KAK9089820.1"/>
    <property type="molecule type" value="Genomic_DNA"/>
</dbReference>
<dbReference type="AlphaFoldDB" id="A0AAP0HNV2"/>
<feature type="compositionally biased region" description="Basic and acidic residues" evidence="1">
    <location>
        <begin position="1"/>
        <end position="23"/>
    </location>
</feature>
<dbReference type="Proteomes" id="UP001419268">
    <property type="component" value="Unassembled WGS sequence"/>
</dbReference>
<evidence type="ECO:0000256" key="1">
    <source>
        <dbReference type="SAM" id="MobiDB-lite"/>
    </source>
</evidence>
<organism evidence="2 3">
    <name type="scientific">Stephania cephalantha</name>
    <dbReference type="NCBI Taxonomy" id="152367"/>
    <lineage>
        <taxon>Eukaryota</taxon>
        <taxon>Viridiplantae</taxon>
        <taxon>Streptophyta</taxon>
        <taxon>Embryophyta</taxon>
        <taxon>Tracheophyta</taxon>
        <taxon>Spermatophyta</taxon>
        <taxon>Magnoliopsida</taxon>
        <taxon>Ranunculales</taxon>
        <taxon>Menispermaceae</taxon>
        <taxon>Menispermoideae</taxon>
        <taxon>Cissampelideae</taxon>
        <taxon>Stephania</taxon>
    </lineage>
</organism>
<reference evidence="2 3" key="1">
    <citation type="submission" date="2024-01" db="EMBL/GenBank/DDBJ databases">
        <title>Genome assemblies of Stephania.</title>
        <authorList>
            <person name="Yang L."/>
        </authorList>
    </citation>
    <scope>NUCLEOTIDE SEQUENCE [LARGE SCALE GENOMIC DNA]</scope>
    <source>
        <strain evidence="2">JXDWG</strain>
        <tissue evidence="2">Leaf</tissue>
    </source>
</reference>
<accession>A0AAP0HNV2</accession>
<name>A0AAP0HNV2_9MAGN</name>
<gene>
    <name evidence="2" type="ORF">Scep_028902</name>
</gene>
<feature type="region of interest" description="Disordered" evidence="1">
    <location>
        <begin position="1"/>
        <end position="40"/>
    </location>
</feature>
<proteinExistence type="predicted"/>
<comment type="caution">
    <text evidence="2">The sequence shown here is derived from an EMBL/GenBank/DDBJ whole genome shotgun (WGS) entry which is preliminary data.</text>
</comment>
<keyword evidence="3" id="KW-1185">Reference proteome</keyword>